<protein>
    <submittedName>
        <fullName evidence="3">Uncharacterized protein LOC106728836 isoform X1</fullName>
    </submittedName>
</protein>
<dbReference type="GeneID" id="106728836"/>
<sequence>MWSLHPPGLSPGHAHSPQSAVQLSILGLGCTLPTPPHPQVRVPSASGLGFWITNPAITNSRPTGEQLAAQDHPDLPPQRRHRAWGGSWSPGRVLEPPPALPTAPRSLGQQAVLPAHCKGSASCGCRHAPLAATLNVEPSPSVRAACGPGRGAHTPTPGRRARPVCVKAVREPGAPGPVPPGGSGLRSGLPPPGIKNADKAELKMIAEDPDGTHAYSVADFESSPGSWMTSPSTCGEIPVRVKSTQFRCLSSLVQIVLSWMEGAVSFVHCELFSSIAGVSALNS</sequence>
<evidence type="ECO:0000313" key="3">
    <source>
        <dbReference type="RefSeq" id="XP_032322619.1"/>
    </source>
</evidence>
<evidence type="ECO:0000313" key="2">
    <source>
        <dbReference type="Proteomes" id="UP000694856"/>
    </source>
</evidence>
<feature type="region of interest" description="Disordered" evidence="1">
    <location>
        <begin position="59"/>
        <end position="90"/>
    </location>
</feature>
<keyword evidence="2" id="KW-1185">Reference proteome</keyword>
<dbReference type="KEGG" id="cfr:106728836"/>
<proteinExistence type="predicted"/>
<evidence type="ECO:0000256" key="1">
    <source>
        <dbReference type="SAM" id="MobiDB-lite"/>
    </source>
</evidence>
<gene>
    <name evidence="3" type="primary">LOC106728836</name>
</gene>
<accession>A0A8B8RZ46</accession>
<reference evidence="3" key="1">
    <citation type="submission" date="2025-08" db="UniProtKB">
        <authorList>
            <consortium name="RefSeq"/>
        </authorList>
    </citation>
    <scope>IDENTIFICATION</scope>
    <source>
        <tissue evidence="3">Ear skin</tissue>
    </source>
</reference>
<name>A0A8B8RZ46_CAMFR</name>
<dbReference type="AlphaFoldDB" id="A0A8B8RZ46"/>
<dbReference type="Proteomes" id="UP000694856">
    <property type="component" value="Chromosome 23"/>
</dbReference>
<dbReference type="RefSeq" id="XP_032322619.1">
    <property type="nucleotide sequence ID" value="XM_032466728.1"/>
</dbReference>
<organism evidence="2 3">
    <name type="scientific">Camelus ferus</name>
    <name type="common">Wild bactrian camel</name>
    <name type="synonym">Camelus bactrianus ferus</name>
    <dbReference type="NCBI Taxonomy" id="419612"/>
    <lineage>
        <taxon>Eukaryota</taxon>
        <taxon>Metazoa</taxon>
        <taxon>Chordata</taxon>
        <taxon>Craniata</taxon>
        <taxon>Vertebrata</taxon>
        <taxon>Euteleostomi</taxon>
        <taxon>Mammalia</taxon>
        <taxon>Eutheria</taxon>
        <taxon>Laurasiatheria</taxon>
        <taxon>Artiodactyla</taxon>
        <taxon>Tylopoda</taxon>
        <taxon>Camelidae</taxon>
        <taxon>Camelus</taxon>
    </lineage>
</organism>
<feature type="region of interest" description="Disordered" evidence="1">
    <location>
        <begin position="172"/>
        <end position="191"/>
    </location>
</feature>